<dbReference type="Pfam" id="PF01740">
    <property type="entry name" value="STAS"/>
    <property type="match status" value="1"/>
</dbReference>
<reference evidence="5" key="1">
    <citation type="journal article" date="2019" name="Int. J. Syst. Evol. Microbiol.">
        <title>The Global Catalogue of Microorganisms (GCM) 10K type strain sequencing project: providing services to taxonomists for standard genome sequencing and annotation.</title>
        <authorList>
            <consortium name="The Broad Institute Genomics Platform"/>
            <consortium name="The Broad Institute Genome Sequencing Center for Infectious Disease"/>
            <person name="Wu L."/>
            <person name="Ma J."/>
        </authorList>
    </citation>
    <scope>NUCLEOTIDE SEQUENCE [LARGE SCALE GENOMIC DNA]</scope>
    <source>
        <strain evidence="5">JCM 3115</strain>
    </source>
</reference>
<comment type="similarity">
    <text evidence="1 2">Belongs to the anti-sigma-factor antagonist family.</text>
</comment>
<dbReference type="InterPro" id="IPR036513">
    <property type="entry name" value="STAS_dom_sf"/>
</dbReference>
<comment type="caution">
    <text evidence="4">The sequence shown here is derived from an EMBL/GenBank/DDBJ whole genome shotgun (WGS) entry which is preliminary data.</text>
</comment>
<accession>A0ABQ2R3M0</accession>
<dbReference type="PROSITE" id="PS50801">
    <property type="entry name" value="STAS"/>
    <property type="match status" value="1"/>
</dbReference>
<dbReference type="InterPro" id="IPR003658">
    <property type="entry name" value="Anti-sigma_ant"/>
</dbReference>
<dbReference type="PANTHER" id="PTHR33495">
    <property type="entry name" value="ANTI-SIGMA FACTOR ANTAGONIST TM_1081-RELATED-RELATED"/>
    <property type="match status" value="1"/>
</dbReference>
<dbReference type="Proteomes" id="UP000611554">
    <property type="component" value="Unassembled WGS sequence"/>
</dbReference>
<dbReference type="EMBL" id="BMQJ01000012">
    <property type="protein sequence ID" value="GGQ11891.1"/>
    <property type="molecule type" value="Genomic_DNA"/>
</dbReference>
<dbReference type="SUPFAM" id="SSF52091">
    <property type="entry name" value="SpoIIaa-like"/>
    <property type="match status" value="1"/>
</dbReference>
<dbReference type="CDD" id="cd07043">
    <property type="entry name" value="STAS_anti-anti-sigma_factors"/>
    <property type="match status" value="1"/>
</dbReference>
<proteinExistence type="inferred from homology"/>
<evidence type="ECO:0000259" key="3">
    <source>
        <dbReference type="PROSITE" id="PS50801"/>
    </source>
</evidence>
<dbReference type="NCBIfam" id="TIGR00377">
    <property type="entry name" value="ant_ant_sig"/>
    <property type="match status" value="1"/>
</dbReference>
<dbReference type="Gene3D" id="3.30.750.24">
    <property type="entry name" value="STAS domain"/>
    <property type="match status" value="1"/>
</dbReference>
<protein>
    <recommendedName>
        <fullName evidence="2">Anti-sigma factor antagonist</fullName>
    </recommendedName>
</protein>
<organism evidence="4 5">
    <name type="scientific">Streptosporangium pseudovulgare</name>
    <dbReference type="NCBI Taxonomy" id="35765"/>
    <lineage>
        <taxon>Bacteria</taxon>
        <taxon>Bacillati</taxon>
        <taxon>Actinomycetota</taxon>
        <taxon>Actinomycetes</taxon>
        <taxon>Streptosporangiales</taxon>
        <taxon>Streptosporangiaceae</taxon>
        <taxon>Streptosporangium</taxon>
    </lineage>
</organism>
<name>A0ABQ2R3M0_9ACTN</name>
<keyword evidence="5" id="KW-1185">Reference proteome</keyword>
<evidence type="ECO:0000313" key="4">
    <source>
        <dbReference type="EMBL" id="GGQ11891.1"/>
    </source>
</evidence>
<dbReference type="InterPro" id="IPR002645">
    <property type="entry name" value="STAS_dom"/>
</dbReference>
<sequence>MRERTGHGRPAAFSVTTGLRGDVVVLRLAGELDLAAAPLLRARLSEAMALITPPHIVVDTEDLLFCDSSGLSVLVGGLRGVRAAGGRLVLSGVRPRFARLLALTGLTREIRAYATVDEAAEHLAPSREDG</sequence>
<feature type="domain" description="STAS" evidence="3">
    <location>
        <begin position="13"/>
        <end position="123"/>
    </location>
</feature>
<gene>
    <name evidence="4" type="ORF">GCM10010140_47670</name>
</gene>
<evidence type="ECO:0000256" key="1">
    <source>
        <dbReference type="ARBA" id="ARBA00009013"/>
    </source>
</evidence>
<evidence type="ECO:0000313" key="5">
    <source>
        <dbReference type="Proteomes" id="UP000611554"/>
    </source>
</evidence>
<evidence type="ECO:0000256" key="2">
    <source>
        <dbReference type="RuleBase" id="RU003749"/>
    </source>
</evidence>
<dbReference type="PANTHER" id="PTHR33495:SF2">
    <property type="entry name" value="ANTI-SIGMA FACTOR ANTAGONIST TM_1081-RELATED"/>
    <property type="match status" value="1"/>
</dbReference>